<dbReference type="InterPro" id="IPR050834">
    <property type="entry name" value="Glycosyltransf_2"/>
</dbReference>
<dbReference type="PANTHER" id="PTHR43685:SF2">
    <property type="entry name" value="GLYCOSYLTRANSFERASE 2-LIKE DOMAIN-CONTAINING PROTEIN"/>
    <property type="match status" value="1"/>
</dbReference>
<dbReference type="EMBL" id="CP102845">
    <property type="protein sequence ID" value="UVF18415.1"/>
    <property type="molecule type" value="Genomic_DNA"/>
</dbReference>
<dbReference type="SUPFAM" id="SSF53448">
    <property type="entry name" value="Nucleotide-diphospho-sugar transferases"/>
    <property type="match status" value="1"/>
</dbReference>
<evidence type="ECO:0000313" key="3">
    <source>
        <dbReference type="Proteomes" id="UP001017257"/>
    </source>
</evidence>
<accession>A0ABY5RMF4</accession>
<evidence type="ECO:0000313" key="2">
    <source>
        <dbReference type="EMBL" id="UVF18415.1"/>
    </source>
</evidence>
<dbReference type="InterPro" id="IPR001173">
    <property type="entry name" value="Glyco_trans_2-like"/>
</dbReference>
<dbReference type="Proteomes" id="UP001017257">
    <property type="component" value="Chromosome"/>
</dbReference>
<dbReference type="InterPro" id="IPR029044">
    <property type="entry name" value="Nucleotide-diphossugar_trans"/>
</dbReference>
<reference evidence="2" key="1">
    <citation type="submission" date="2022-08" db="EMBL/GenBank/DDBJ databases">
        <title>Microvirga terrae sp. nov., isolated from soil.</title>
        <authorList>
            <person name="Kim K.H."/>
            <person name="Seo Y.L."/>
            <person name="Kim J.M."/>
            <person name="Lee J.K."/>
            <person name="Han D.M."/>
            <person name="Jeon C.O."/>
        </authorList>
    </citation>
    <scope>NUCLEOTIDE SEQUENCE</scope>
    <source>
        <strain evidence="2">R24</strain>
    </source>
</reference>
<name>A0ABY5RMF4_9HYPH</name>
<protein>
    <submittedName>
        <fullName evidence="2">Glycosyltransferase</fullName>
    </submittedName>
</protein>
<organism evidence="2 3">
    <name type="scientific">Microvirga terrae</name>
    <dbReference type="NCBI Taxonomy" id="2740529"/>
    <lineage>
        <taxon>Bacteria</taxon>
        <taxon>Pseudomonadati</taxon>
        <taxon>Pseudomonadota</taxon>
        <taxon>Alphaproteobacteria</taxon>
        <taxon>Hyphomicrobiales</taxon>
        <taxon>Methylobacteriaceae</taxon>
        <taxon>Microvirga</taxon>
    </lineage>
</organism>
<keyword evidence="3" id="KW-1185">Reference proteome</keyword>
<evidence type="ECO:0000259" key="1">
    <source>
        <dbReference type="Pfam" id="PF00535"/>
    </source>
</evidence>
<dbReference type="CDD" id="cd00761">
    <property type="entry name" value="Glyco_tranf_GTA_type"/>
    <property type="match status" value="1"/>
</dbReference>
<dbReference type="PANTHER" id="PTHR43685">
    <property type="entry name" value="GLYCOSYLTRANSFERASE"/>
    <property type="match status" value="1"/>
</dbReference>
<dbReference type="RefSeq" id="WP_173947166.1">
    <property type="nucleotide sequence ID" value="NZ_CP102845.1"/>
</dbReference>
<proteinExistence type="predicted"/>
<sequence>MTEVSIVIPVRNGQDFIRRSIESALHQTLDAIEVIVIDDASTDNTTQIVADYEAGSSKIKLIRFPTNRGPSAARNAGISAATGRWIALLDADDWYAPNRLEYVTRAGNGVEADLVCDDLLLFDEAGGATIGPMFGTGGLPPSIDGEAFVLGNMPNPHQPRCGYGFLKPIVRKAFLVEKGIHYNEEMRFAEDYAFYVDALLAGGRWITVPEATYIYSVRDGSLTFDHRAADLFKLCAVDQAAWLRARGNQRLQKALRRHFISTQERAAWVQFIDCFKERRPVDLIQTATMSMPVLLYITKQCFNEAVLRSTRRVGLRRNK</sequence>
<feature type="domain" description="Glycosyltransferase 2-like" evidence="1">
    <location>
        <begin position="5"/>
        <end position="119"/>
    </location>
</feature>
<dbReference type="Pfam" id="PF00535">
    <property type="entry name" value="Glycos_transf_2"/>
    <property type="match status" value="1"/>
</dbReference>
<gene>
    <name evidence="2" type="ORF">HPT29_018165</name>
</gene>
<dbReference type="Gene3D" id="3.90.550.10">
    <property type="entry name" value="Spore Coat Polysaccharide Biosynthesis Protein SpsA, Chain A"/>
    <property type="match status" value="1"/>
</dbReference>